<proteinExistence type="inferred from homology"/>
<accession>A0ABY5J2N4</accession>
<evidence type="ECO:0000256" key="1">
    <source>
        <dbReference type="ARBA" id="ARBA00010923"/>
    </source>
</evidence>
<dbReference type="PANTHER" id="PTHR30408:SF13">
    <property type="entry name" value="TYPE I RESTRICTION ENZYME HINDI SPECIFICITY SUBUNIT"/>
    <property type="match status" value="1"/>
</dbReference>
<dbReference type="InterPro" id="IPR000055">
    <property type="entry name" value="Restrct_endonuc_typeI_TRD"/>
</dbReference>
<name>A0ABY5J2N4_9BACT</name>
<comment type="similarity">
    <text evidence="1">Belongs to the type-I restriction system S methylase family.</text>
</comment>
<dbReference type="Pfam" id="PF01420">
    <property type="entry name" value="Methylase_S"/>
    <property type="match status" value="2"/>
</dbReference>
<dbReference type="EMBL" id="CP101808">
    <property type="protein sequence ID" value="UUD37260.1"/>
    <property type="molecule type" value="Genomic_DNA"/>
</dbReference>
<feature type="domain" description="Type I restriction modification DNA specificity" evidence="4">
    <location>
        <begin position="30"/>
        <end position="180"/>
    </location>
</feature>
<protein>
    <submittedName>
        <fullName evidence="5">Restriction endonuclease subunit S</fullName>
        <ecNumber evidence="5">3.1.21.-</ecNumber>
    </submittedName>
</protein>
<evidence type="ECO:0000313" key="6">
    <source>
        <dbReference type="Proteomes" id="UP001059576"/>
    </source>
</evidence>
<dbReference type="Gene3D" id="3.90.220.20">
    <property type="entry name" value="DNA methylase specificity domains"/>
    <property type="match status" value="2"/>
</dbReference>
<evidence type="ECO:0000313" key="5">
    <source>
        <dbReference type="EMBL" id="UUD37260.1"/>
    </source>
</evidence>
<keyword evidence="5" id="KW-0540">Nuclease</keyword>
<gene>
    <name evidence="5" type="ORF">NPA09_01660</name>
</gene>
<organism evidence="5 6">
    <name type="scientific">Mycoplasmopsis equigenitalium</name>
    <dbReference type="NCBI Taxonomy" id="114883"/>
    <lineage>
        <taxon>Bacteria</taxon>
        <taxon>Bacillati</taxon>
        <taxon>Mycoplasmatota</taxon>
        <taxon>Mycoplasmoidales</taxon>
        <taxon>Metamycoplasmataceae</taxon>
        <taxon>Mycoplasmopsis</taxon>
    </lineage>
</organism>
<keyword evidence="2" id="KW-0680">Restriction system</keyword>
<evidence type="ECO:0000256" key="3">
    <source>
        <dbReference type="ARBA" id="ARBA00023125"/>
    </source>
</evidence>
<keyword evidence="5" id="KW-0255">Endonuclease</keyword>
<keyword evidence="3" id="KW-0238">DNA-binding</keyword>
<dbReference type="GO" id="GO:0004519">
    <property type="term" value="F:endonuclease activity"/>
    <property type="evidence" value="ECO:0007669"/>
    <property type="project" value="UniProtKB-KW"/>
</dbReference>
<dbReference type="GO" id="GO:0016787">
    <property type="term" value="F:hydrolase activity"/>
    <property type="evidence" value="ECO:0007669"/>
    <property type="project" value="UniProtKB-KW"/>
</dbReference>
<keyword evidence="5" id="KW-0378">Hydrolase</keyword>
<dbReference type="InterPro" id="IPR044946">
    <property type="entry name" value="Restrct_endonuc_typeI_TRD_sf"/>
</dbReference>
<dbReference type="EC" id="3.1.21.-" evidence="5"/>
<dbReference type="SUPFAM" id="SSF116734">
    <property type="entry name" value="DNA methylase specificity domain"/>
    <property type="match status" value="2"/>
</dbReference>
<evidence type="ECO:0000259" key="4">
    <source>
        <dbReference type="Pfam" id="PF01420"/>
    </source>
</evidence>
<feature type="domain" description="Type I restriction modification DNA specificity" evidence="4">
    <location>
        <begin position="211"/>
        <end position="357"/>
    </location>
</feature>
<dbReference type="PANTHER" id="PTHR30408">
    <property type="entry name" value="TYPE-1 RESTRICTION ENZYME ECOKI SPECIFICITY PROTEIN"/>
    <property type="match status" value="1"/>
</dbReference>
<dbReference type="Proteomes" id="UP001059576">
    <property type="component" value="Chromosome"/>
</dbReference>
<dbReference type="InterPro" id="IPR052021">
    <property type="entry name" value="Type-I_RS_S_subunit"/>
</dbReference>
<sequence>MCKGVDKGKKVPNVPNLRFKKFNTEISRCELKSIFNISVGGDINKSKVKHVKDDVNKYPIIANALINNGFYGYTDSFKQENCVTVSGRGDIGIAVARPYKFYPIVRLLSLKPIYKSDLKYFESLLNSKKMLIESTGVPQLTSPQISKIKISFCDYDEQLEIGNFLTKIDQRIETQNKIISKYESLIKIIRKNIILRNKWEWIKLKHFVDNEFIKLQRGNIIPKFSKDNEKFIYPVYSSSVHNDGLMGYYDSFMFDEKLITWSIDGGGNFFLRNKHQYNVTNVCGILKIIKPEFDYAFLYEMLTYQHLQMTFNYQNKAHPSVIKTLYSLPIVPIKQQKKIAEMFSFFHEKTKLEEEILCKYKSQKEYLLTNMFI</sequence>
<reference evidence="5" key="1">
    <citation type="submission" date="2022-07" db="EMBL/GenBank/DDBJ databases">
        <title>Complete genome of Mycoplasma equigenitalium type strain T37.</title>
        <authorList>
            <person name="Spergser J."/>
        </authorList>
    </citation>
    <scope>NUCLEOTIDE SEQUENCE</scope>
    <source>
        <strain evidence="5">T37</strain>
    </source>
</reference>
<dbReference type="Gene3D" id="1.10.287.1120">
    <property type="entry name" value="Bipartite methylase S protein"/>
    <property type="match status" value="1"/>
</dbReference>
<dbReference type="CDD" id="cd17255">
    <property type="entry name" value="RMtype1_S_Fco49512ORF2615P-TRD2-CR2_like"/>
    <property type="match status" value="1"/>
</dbReference>
<keyword evidence="6" id="KW-1185">Reference proteome</keyword>
<dbReference type="RefSeq" id="WP_129721826.1">
    <property type="nucleotide sequence ID" value="NZ_CP101808.1"/>
</dbReference>
<evidence type="ECO:0000256" key="2">
    <source>
        <dbReference type="ARBA" id="ARBA00022747"/>
    </source>
</evidence>